<dbReference type="InterPro" id="IPR038404">
    <property type="entry name" value="TRAP_DctP_sf"/>
</dbReference>
<organism evidence="5 6">
    <name type="scientific">Actibacterium mucosum KCTC 23349</name>
    <dbReference type="NCBI Taxonomy" id="1454373"/>
    <lineage>
        <taxon>Bacteria</taxon>
        <taxon>Pseudomonadati</taxon>
        <taxon>Pseudomonadota</taxon>
        <taxon>Alphaproteobacteria</taxon>
        <taxon>Rhodobacterales</taxon>
        <taxon>Roseobacteraceae</taxon>
        <taxon>Actibacterium</taxon>
    </lineage>
</organism>
<evidence type="ECO:0000256" key="4">
    <source>
        <dbReference type="SAM" id="SignalP"/>
    </source>
</evidence>
<gene>
    <name evidence="5" type="ORF">ACMU_05045</name>
</gene>
<dbReference type="PANTHER" id="PTHR33376:SF18">
    <property type="entry name" value="2,3-DIKETO-L-GULONATE-BINDING PERIPLASMIC PROTEIN YIAO"/>
    <property type="match status" value="1"/>
</dbReference>
<dbReference type="AlphaFoldDB" id="A0A037ZIP9"/>
<evidence type="ECO:0000313" key="6">
    <source>
        <dbReference type="Proteomes" id="UP000026249"/>
    </source>
</evidence>
<dbReference type="RefSeq" id="WP_035256251.1">
    <property type="nucleotide sequence ID" value="NZ_JFKE01000002.1"/>
</dbReference>
<feature type="chain" id="PRO_5001564417" evidence="4">
    <location>
        <begin position="23"/>
        <end position="324"/>
    </location>
</feature>
<dbReference type="GO" id="GO:0030288">
    <property type="term" value="C:outer membrane-bounded periplasmic space"/>
    <property type="evidence" value="ECO:0007669"/>
    <property type="project" value="InterPro"/>
</dbReference>
<keyword evidence="6" id="KW-1185">Reference proteome</keyword>
<reference evidence="5 6" key="1">
    <citation type="submission" date="2014-03" db="EMBL/GenBank/DDBJ databases">
        <title>Draft Genome Sequence of Actibacterium mucosum KCTC 23349, a Marine Alphaproteobacterium with Complex Ionic Requirements Isolated from Mediterranean Seawater at Malvarrosa Beach, Valencia, Spain.</title>
        <authorList>
            <person name="Arahal D.R."/>
            <person name="Shao Z."/>
            <person name="Lai Q."/>
            <person name="Pujalte M.J."/>
        </authorList>
    </citation>
    <scope>NUCLEOTIDE SEQUENCE [LARGE SCALE GENOMIC DNA]</scope>
    <source>
        <strain evidence="5 6">KCTC 23349</strain>
    </source>
</reference>
<feature type="signal peptide" evidence="4">
    <location>
        <begin position="1"/>
        <end position="22"/>
    </location>
</feature>
<comment type="caution">
    <text evidence="5">The sequence shown here is derived from an EMBL/GenBank/DDBJ whole genome shotgun (WGS) entry which is preliminary data.</text>
</comment>
<dbReference type="GO" id="GO:0055085">
    <property type="term" value="P:transmembrane transport"/>
    <property type="evidence" value="ECO:0007669"/>
    <property type="project" value="InterPro"/>
</dbReference>
<dbReference type="NCBIfam" id="TIGR00787">
    <property type="entry name" value="dctP"/>
    <property type="match status" value="1"/>
</dbReference>
<dbReference type="Gene3D" id="3.40.190.170">
    <property type="entry name" value="Bacterial extracellular solute-binding protein, family 7"/>
    <property type="match status" value="1"/>
</dbReference>
<keyword evidence="3" id="KW-0574">Periplasm</keyword>
<evidence type="ECO:0000256" key="1">
    <source>
        <dbReference type="ARBA" id="ARBA00004418"/>
    </source>
</evidence>
<dbReference type="OrthoDB" id="8673861at2"/>
<dbReference type="Proteomes" id="UP000026249">
    <property type="component" value="Unassembled WGS sequence"/>
</dbReference>
<accession>A0A037ZIP9</accession>
<keyword evidence="2 4" id="KW-0732">Signal</keyword>
<protein>
    <submittedName>
        <fullName evidence="5">C4-dicarboxylate ABC transporter substrate-binding protein</fullName>
    </submittedName>
</protein>
<dbReference type="PANTHER" id="PTHR33376">
    <property type="match status" value="1"/>
</dbReference>
<sequence length="324" mass="34815">MTIKTTFAALCAAAVLAAPAVAETKLRFAHPTPEADIQHQMAEFFADKLAERTNGDLSVQIFPGGQLGSDAQAIDGARSGTIDITIAGLNNFTGLIPEAAAFTLPFMFPTRETAYKVLDGNVGQTVGADLEQFGLILLGYPENGFRNMTNNEGPIRVPADVEGLQMRVNNSQALSDMFQALGANPIQLDVNELYTSLETGVVNAQDHPIPVTLSFRFYEVQDYLSLTRHAYSPLGWVMNKAKFDKLSAETQAVLMEVAAESVAFQRNLAIEGEEAMLATLSESLEINDDVDGAAFQAAVRPAWDGFIATHGDGLINDILEASAN</sequence>
<dbReference type="InterPro" id="IPR004682">
    <property type="entry name" value="TRAP_DctP"/>
</dbReference>
<dbReference type="InterPro" id="IPR018389">
    <property type="entry name" value="DctP_fam"/>
</dbReference>
<evidence type="ECO:0000256" key="2">
    <source>
        <dbReference type="ARBA" id="ARBA00022729"/>
    </source>
</evidence>
<evidence type="ECO:0000256" key="3">
    <source>
        <dbReference type="ARBA" id="ARBA00022764"/>
    </source>
</evidence>
<dbReference type="PIRSF" id="PIRSF006470">
    <property type="entry name" value="DctB"/>
    <property type="match status" value="1"/>
</dbReference>
<dbReference type="EMBL" id="JFKE01000002">
    <property type="protein sequence ID" value="KAJ56315.1"/>
    <property type="molecule type" value="Genomic_DNA"/>
</dbReference>
<name>A0A037ZIP9_9RHOB</name>
<proteinExistence type="predicted"/>
<evidence type="ECO:0000313" key="5">
    <source>
        <dbReference type="EMBL" id="KAJ56315.1"/>
    </source>
</evidence>
<dbReference type="NCBIfam" id="NF037995">
    <property type="entry name" value="TRAP_S1"/>
    <property type="match status" value="1"/>
</dbReference>
<dbReference type="GO" id="GO:0030246">
    <property type="term" value="F:carbohydrate binding"/>
    <property type="evidence" value="ECO:0007669"/>
    <property type="project" value="TreeGrafter"/>
</dbReference>
<dbReference type="Pfam" id="PF03480">
    <property type="entry name" value="DctP"/>
    <property type="match status" value="1"/>
</dbReference>
<dbReference type="STRING" id="1454373.ACMU_05045"/>
<comment type="subcellular location">
    <subcellularLocation>
        <location evidence="1">Periplasm</location>
    </subcellularLocation>
</comment>